<evidence type="ECO:0000256" key="9">
    <source>
        <dbReference type="SAM" id="MobiDB-lite"/>
    </source>
</evidence>
<dbReference type="FunFam" id="3.30.160.60:FF:000474">
    <property type="entry name" value="zinc finger protein 367"/>
    <property type="match status" value="1"/>
</dbReference>
<keyword evidence="4 8" id="KW-0863">Zinc-finger</keyword>
<accession>A0AAW1V3C3</accession>
<keyword evidence="6" id="KW-0238">DNA-binding</keyword>
<comment type="caution">
    <text evidence="11">The sequence shown here is derived from an EMBL/GenBank/DDBJ whole genome shotgun (WGS) entry which is preliminary data.</text>
</comment>
<evidence type="ECO:0000256" key="2">
    <source>
        <dbReference type="ARBA" id="ARBA00022723"/>
    </source>
</evidence>
<organism evidence="11 12">
    <name type="scientific">Henosepilachna vigintioctopunctata</name>
    <dbReference type="NCBI Taxonomy" id="420089"/>
    <lineage>
        <taxon>Eukaryota</taxon>
        <taxon>Metazoa</taxon>
        <taxon>Ecdysozoa</taxon>
        <taxon>Arthropoda</taxon>
        <taxon>Hexapoda</taxon>
        <taxon>Insecta</taxon>
        <taxon>Pterygota</taxon>
        <taxon>Neoptera</taxon>
        <taxon>Endopterygota</taxon>
        <taxon>Coleoptera</taxon>
        <taxon>Polyphaga</taxon>
        <taxon>Cucujiformia</taxon>
        <taxon>Coccinelloidea</taxon>
        <taxon>Coccinellidae</taxon>
        <taxon>Epilachninae</taxon>
        <taxon>Epilachnini</taxon>
        <taxon>Henosepilachna</taxon>
    </lineage>
</organism>
<dbReference type="Pfam" id="PF00096">
    <property type="entry name" value="zf-C2H2"/>
    <property type="match status" value="1"/>
</dbReference>
<proteinExistence type="predicted"/>
<dbReference type="GO" id="GO:0000981">
    <property type="term" value="F:DNA-binding transcription factor activity, RNA polymerase II-specific"/>
    <property type="evidence" value="ECO:0007669"/>
    <property type="project" value="TreeGrafter"/>
</dbReference>
<feature type="region of interest" description="Disordered" evidence="9">
    <location>
        <begin position="200"/>
        <end position="222"/>
    </location>
</feature>
<name>A0AAW1V3C3_9CUCU</name>
<evidence type="ECO:0000256" key="1">
    <source>
        <dbReference type="ARBA" id="ARBA00004123"/>
    </source>
</evidence>
<dbReference type="GO" id="GO:0005667">
    <property type="term" value="C:transcription regulator complex"/>
    <property type="evidence" value="ECO:0007669"/>
    <property type="project" value="TreeGrafter"/>
</dbReference>
<feature type="domain" description="C2H2-type" evidence="10">
    <location>
        <begin position="79"/>
        <end position="106"/>
    </location>
</feature>
<feature type="region of interest" description="Disordered" evidence="9">
    <location>
        <begin position="293"/>
        <end position="325"/>
    </location>
</feature>
<evidence type="ECO:0000259" key="10">
    <source>
        <dbReference type="PROSITE" id="PS50157"/>
    </source>
</evidence>
<sequence>MFRTPKRNKGASNNNEITTLTPDRALKPRILNTLDKDACNGNSSNEIVSVSPNENRRGRPRADCLNALILEGSTSPSSIKCTFCGRVFPREKSLQAHLRTHTGEKPYSCDYPRCCRRFAQSGQLKTHQRLHTGEKPFICAAPNCEQRFTHANRRCQLHPDLQLKRFNSSIKIDYDKKVDEAHHAEVRAWLTNNEKRVKRCSSGSSGELDTTPKRTRVRSLSEKSSSMTLAWLSSNENSNQTDVENTPPPSEVEFATTIVDSENFNAKDEADSCRDDKELPKKRWLREAIKNSDTALKDQENQEELAQPLNWDEPIESTESNHTTEQSCQAENLVIMENQNRPSVLVCLHDGKKKTMTNDEIQTAIALVELKNSGNCYSKCNYRV</sequence>
<dbReference type="PANTHER" id="PTHR14003:SF26">
    <property type="entry name" value="ZINC FINGER PROTEIN 367"/>
    <property type="match status" value="1"/>
</dbReference>
<keyword evidence="5" id="KW-0862">Zinc</keyword>
<dbReference type="InterPro" id="IPR036236">
    <property type="entry name" value="Znf_C2H2_sf"/>
</dbReference>
<feature type="domain" description="C2H2-type" evidence="10">
    <location>
        <begin position="107"/>
        <end position="136"/>
    </location>
</feature>
<dbReference type="SMART" id="SM00355">
    <property type="entry name" value="ZnF_C2H2"/>
    <property type="match status" value="2"/>
</dbReference>
<dbReference type="GO" id="GO:0000978">
    <property type="term" value="F:RNA polymerase II cis-regulatory region sequence-specific DNA binding"/>
    <property type="evidence" value="ECO:0007669"/>
    <property type="project" value="TreeGrafter"/>
</dbReference>
<protein>
    <recommendedName>
        <fullName evidence="10">C2H2-type domain-containing protein</fullName>
    </recommendedName>
</protein>
<keyword evidence="2" id="KW-0479">Metal-binding</keyword>
<evidence type="ECO:0000256" key="7">
    <source>
        <dbReference type="ARBA" id="ARBA00023242"/>
    </source>
</evidence>
<dbReference type="AlphaFoldDB" id="A0AAW1V3C3"/>
<evidence type="ECO:0000256" key="3">
    <source>
        <dbReference type="ARBA" id="ARBA00022737"/>
    </source>
</evidence>
<keyword evidence="3" id="KW-0677">Repeat</keyword>
<dbReference type="GO" id="GO:0008270">
    <property type="term" value="F:zinc ion binding"/>
    <property type="evidence" value="ECO:0007669"/>
    <property type="project" value="UniProtKB-KW"/>
</dbReference>
<dbReference type="PROSITE" id="PS50157">
    <property type="entry name" value="ZINC_FINGER_C2H2_2"/>
    <property type="match status" value="2"/>
</dbReference>
<keyword evidence="12" id="KW-1185">Reference proteome</keyword>
<keyword evidence="7" id="KW-0539">Nucleus</keyword>
<evidence type="ECO:0000256" key="8">
    <source>
        <dbReference type="PROSITE-ProRule" id="PRU00042"/>
    </source>
</evidence>
<dbReference type="PROSITE" id="PS00028">
    <property type="entry name" value="ZINC_FINGER_C2H2_1"/>
    <property type="match status" value="2"/>
</dbReference>
<dbReference type="FunFam" id="3.30.160.60:FF:000045">
    <property type="entry name" value="ZFP69 zinc finger protein B"/>
    <property type="match status" value="1"/>
</dbReference>
<gene>
    <name evidence="11" type="ORF">WA026_008976</name>
</gene>
<reference evidence="11 12" key="1">
    <citation type="submission" date="2023-03" db="EMBL/GenBank/DDBJ databases">
        <title>Genome insight into feeding habits of ladybird beetles.</title>
        <authorList>
            <person name="Li H.-S."/>
            <person name="Huang Y.-H."/>
            <person name="Pang H."/>
        </authorList>
    </citation>
    <scope>NUCLEOTIDE SEQUENCE [LARGE SCALE GENOMIC DNA]</scope>
    <source>
        <strain evidence="11">SYSU_2023b</strain>
        <tissue evidence="11">Whole body</tissue>
    </source>
</reference>
<dbReference type="PANTHER" id="PTHR14003">
    <property type="entry name" value="TRANSCRIPTIONAL REPRESSOR PROTEIN YY"/>
    <property type="match status" value="1"/>
</dbReference>
<evidence type="ECO:0000256" key="4">
    <source>
        <dbReference type="ARBA" id="ARBA00022771"/>
    </source>
</evidence>
<evidence type="ECO:0000313" key="12">
    <source>
        <dbReference type="Proteomes" id="UP001431783"/>
    </source>
</evidence>
<evidence type="ECO:0000256" key="5">
    <source>
        <dbReference type="ARBA" id="ARBA00022833"/>
    </source>
</evidence>
<dbReference type="GO" id="GO:0000785">
    <property type="term" value="C:chromatin"/>
    <property type="evidence" value="ECO:0007669"/>
    <property type="project" value="TreeGrafter"/>
</dbReference>
<dbReference type="EMBL" id="JARQZJ010000124">
    <property type="protein sequence ID" value="KAK9890172.1"/>
    <property type="molecule type" value="Genomic_DNA"/>
</dbReference>
<dbReference type="SUPFAM" id="SSF57667">
    <property type="entry name" value="beta-beta-alpha zinc fingers"/>
    <property type="match status" value="1"/>
</dbReference>
<evidence type="ECO:0000313" key="11">
    <source>
        <dbReference type="EMBL" id="KAK9890172.1"/>
    </source>
</evidence>
<comment type="subcellular location">
    <subcellularLocation>
        <location evidence="1">Nucleus</location>
    </subcellularLocation>
</comment>
<dbReference type="GO" id="GO:0031519">
    <property type="term" value="C:PcG protein complex"/>
    <property type="evidence" value="ECO:0007669"/>
    <property type="project" value="TreeGrafter"/>
</dbReference>
<dbReference type="Proteomes" id="UP001431783">
    <property type="component" value="Unassembled WGS sequence"/>
</dbReference>
<dbReference type="InterPro" id="IPR013087">
    <property type="entry name" value="Znf_C2H2_type"/>
</dbReference>
<dbReference type="Gene3D" id="3.30.160.60">
    <property type="entry name" value="Classic Zinc Finger"/>
    <property type="match status" value="3"/>
</dbReference>
<evidence type="ECO:0000256" key="6">
    <source>
        <dbReference type="ARBA" id="ARBA00023125"/>
    </source>
</evidence>